<dbReference type="InterPro" id="IPR014308">
    <property type="entry name" value="Xanthine_DH_XdhC"/>
</dbReference>
<evidence type="ECO:0000259" key="2">
    <source>
        <dbReference type="Pfam" id="PF13478"/>
    </source>
</evidence>
<organism evidence="3 4">
    <name type="scientific">Mesorhizobium shangrilense</name>
    <dbReference type="NCBI Taxonomy" id="460060"/>
    <lineage>
        <taxon>Bacteria</taxon>
        <taxon>Pseudomonadati</taxon>
        <taxon>Pseudomonadota</taxon>
        <taxon>Alphaproteobacteria</taxon>
        <taxon>Hyphomicrobiales</taxon>
        <taxon>Phyllobacteriaceae</taxon>
        <taxon>Mesorhizobium</taxon>
    </lineage>
</organism>
<dbReference type="NCBIfam" id="TIGR02964">
    <property type="entry name" value="xanthine_xdhC"/>
    <property type="match status" value="1"/>
</dbReference>
<sequence>MNSKVQSLKAFLGRAGRLALVEVASTKGSTPREKGAFMLVSQAAILGTIGGGQLEYMAIDKARQMLFSPLEGEMAAKRSEGVLSGGTARASSTAATTPSVGFADISPSRGERSRATRGRDARIEVDEVCATLDVPLGPEIGQCCGGRVEVLIRLVDAPLAAELVAAAEAEEAHLPHVYIFGGGHVGQALASTIALLPVHGVVVETRAEALEGMPETVETRLTAMPEAMVRDAPAGAAFAILTHDHALDFLIVAEALKRDDTAYVGMIGSKTKKATFRNWFLKSADGSEAEFARLVSPIGGDAVKDKRPPVIAALAAAEIMTALVTHAAVSNAGHHAPHDKAMAG</sequence>
<evidence type="ECO:0000313" key="3">
    <source>
        <dbReference type="EMBL" id="MET2829392.1"/>
    </source>
</evidence>
<dbReference type="Pfam" id="PF02625">
    <property type="entry name" value="XdhC_CoxI"/>
    <property type="match status" value="1"/>
</dbReference>
<protein>
    <submittedName>
        <fullName evidence="3">Xanthine dehydrogenase accessory protein XdhC</fullName>
    </submittedName>
</protein>
<reference evidence="3 4" key="1">
    <citation type="submission" date="2024-06" db="EMBL/GenBank/DDBJ databases">
        <authorList>
            <person name="Kim D.-U."/>
        </authorList>
    </citation>
    <scope>NUCLEOTIDE SEQUENCE [LARGE SCALE GENOMIC DNA]</scope>
    <source>
        <strain evidence="3 4">KACC15460</strain>
    </source>
</reference>
<dbReference type="PANTHER" id="PTHR30388">
    <property type="entry name" value="ALDEHYDE OXIDOREDUCTASE MOLYBDENUM COFACTOR ASSEMBLY PROTEIN"/>
    <property type="match status" value="1"/>
</dbReference>
<dbReference type="InterPro" id="IPR003777">
    <property type="entry name" value="XdhC_CoxI"/>
</dbReference>
<gene>
    <name evidence="3" type="primary">xdhC</name>
    <name evidence="3" type="ORF">ABVQ20_20695</name>
</gene>
<dbReference type="PANTHER" id="PTHR30388:SF6">
    <property type="entry name" value="XANTHINE DEHYDROGENASE SUBUNIT A-RELATED"/>
    <property type="match status" value="1"/>
</dbReference>
<dbReference type="Pfam" id="PF13478">
    <property type="entry name" value="XdhC_C"/>
    <property type="match status" value="1"/>
</dbReference>
<dbReference type="InterPro" id="IPR052698">
    <property type="entry name" value="MoCofactor_Util/Proc"/>
</dbReference>
<dbReference type="EMBL" id="JBEWSZ010000001">
    <property type="protein sequence ID" value="MET2829392.1"/>
    <property type="molecule type" value="Genomic_DNA"/>
</dbReference>
<dbReference type="InterPro" id="IPR027051">
    <property type="entry name" value="XdhC_Rossmann_dom"/>
</dbReference>
<comment type="caution">
    <text evidence="3">The sequence shown here is derived from an EMBL/GenBank/DDBJ whole genome shotgun (WGS) entry which is preliminary data.</text>
</comment>
<proteinExistence type="predicted"/>
<feature type="domain" description="XdhC Rossmann" evidence="2">
    <location>
        <begin position="177"/>
        <end position="319"/>
    </location>
</feature>
<keyword evidence="4" id="KW-1185">Reference proteome</keyword>
<evidence type="ECO:0000313" key="4">
    <source>
        <dbReference type="Proteomes" id="UP001548832"/>
    </source>
</evidence>
<dbReference type="Gene3D" id="3.40.50.720">
    <property type="entry name" value="NAD(P)-binding Rossmann-like Domain"/>
    <property type="match status" value="1"/>
</dbReference>
<evidence type="ECO:0000259" key="1">
    <source>
        <dbReference type="Pfam" id="PF02625"/>
    </source>
</evidence>
<dbReference type="Proteomes" id="UP001548832">
    <property type="component" value="Unassembled WGS sequence"/>
</dbReference>
<dbReference type="RefSeq" id="WP_354461334.1">
    <property type="nucleotide sequence ID" value="NZ_JBEWSZ010000001.1"/>
</dbReference>
<feature type="domain" description="XdhC- CoxI" evidence="1">
    <location>
        <begin position="16"/>
        <end position="66"/>
    </location>
</feature>
<name>A0ABV2DH51_9HYPH</name>
<accession>A0ABV2DH51</accession>